<comment type="caution">
    <text evidence="2">The sequence shown here is derived from an EMBL/GenBank/DDBJ whole genome shotgun (WGS) entry which is preliminary data.</text>
</comment>
<dbReference type="OrthoDB" id="9800846at2"/>
<dbReference type="Gene3D" id="2.60.120.10">
    <property type="entry name" value="Jelly Rolls"/>
    <property type="match status" value="1"/>
</dbReference>
<accession>A0A437QJ86</accession>
<gene>
    <name evidence="2" type="ORF">EOE67_15090</name>
</gene>
<organism evidence="2 3">
    <name type="scientific">Rheinheimera riviphila</name>
    <dbReference type="NCBI Taxonomy" id="1834037"/>
    <lineage>
        <taxon>Bacteria</taxon>
        <taxon>Pseudomonadati</taxon>
        <taxon>Pseudomonadota</taxon>
        <taxon>Gammaproteobacteria</taxon>
        <taxon>Chromatiales</taxon>
        <taxon>Chromatiaceae</taxon>
        <taxon>Rheinheimera</taxon>
    </lineage>
</organism>
<dbReference type="RefSeq" id="WP_127700164.1">
    <property type="nucleotide sequence ID" value="NZ_SACS01000017.1"/>
</dbReference>
<proteinExistence type="predicted"/>
<dbReference type="InterPro" id="IPR014710">
    <property type="entry name" value="RmlC-like_jellyroll"/>
</dbReference>
<keyword evidence="3" id="KW-1185">Reference proteome</keyword>
<dbReference type="Pfam" id="PF05523">
    <property type="entry name" value="FdtA"/>
    <property type="match status" value="1"/>
</dbReference>
<feature type="domain" description="Sugar 3,4-ketoisomerase QdtA cupin" evidence="1">
    <location>
        <begin position="5"/>
        <end position="129"/>
    </location>
</feature>
<reference evidence="2 3" key="1">
    <citation type="submission" date="2019-01" db="EMBL/GenBank/DDBJ databases">
        <authorList>
            <person name="Chen W.-M."/>
        </authorList>
    </citation>
    <scope>NUCLEOTIDE SEQUENCE [LARGE SCALE GENOMIC DNA]</scope>
    <source>
        <strain evidence="2 3">KYPC3</strain>
    </source>
</reference>
<dbReference type="Proteomes" id="UP000283077">
    <property type="component" value="Unassembled WGS sequence"/>
</dbReference>
<dbReference type="InterPro" id="IPR011051">
    <property type="entry name" value="RmlC_Cupin_sf"/>
</dbReference>
<dbReference type="EMBL" id="SACS01000017">
    <property type="protein sequence ID" value="RVU34566.1"/>
    <property type="molecule type" value="Genomic_DNA"/>
</dbReference>
<sequence>MSLIQLLELPIFGDGRGDLVSIEAEKHIPFQIKRVYCLFNLGEHSRGMHAHRQLQQLAFCVHGSCRFVLDDGVTREDVVLSAPTKGLLIGNLIWREMHDFTDDCVIMVLASEYFMESDYLRDYAAFIDAIRSKTA</sequence>
<evidence type="ECO:0000313" key="2">
    <source>
        <dbReference type="EMBL" id="RVU34566.1"/>
    </source>
</evidence>
<evidence type="ECO:0000313" key="3">
    <source>
        <dbReference type="Proteomes" id="UP000283077"/>
    </source>
</evidence>
<dbReference type="InterPro" id="IPR008894">
    <property type="entry name" value="QdtA_cupin_dom"/>
</dbReference>
<protein>
    <submittedName>
        <fullName evidence="2">WxcM-like domain-containing protein</fullName>
    </submittedName>
</protein>
<name>A0A437QJ86_9GAMM</name>
<evidence type="ECO:0000259" key="1">
    <source>
        <dbReference type="Pfam" id="PF05523"/>
    </source>
</evidence>
<dbReference type="SUPFAM" id="SSF51182">
    <property type="entry name" value="RmlC-like cupins"/>
    <property type="match status" value="1"/>
</dbReference>
<dbReference type="AlphaFoldDB" id="A0A437QJ86"/>
<dbReference type="CDD" id="cd20292">
    <property type="entry name" value="cupin_QdtA-like"/>
    <property type="match status" value="1"/>
</dbReference>